<feature type="region of interest" description="Disordered" evidence="4">
    <location>
        <begin position="93"/>
        <end position="163"/>
    </location>
</feature>
<evidence type="ECO:0000256" key="4">
    <source>
        <dbReference type="SAM" id="MobiDB-lite"/>
    </source>
</evidence>
<feature type="region of interest" description="Disordered" evidence="4">
    <location>
        <begin position="247"/>
        <end position="294"/>
    </location>
</feature>
<dbReference type="SUPFAM" id="SSF57716">
    <property type="entry name" value="Glucocorticoid receptor-like (DNA-binding domain)"/>
    <property type="match status" value="1"/>
</dbReference>
<dbReference type="GO" id="GO:0046872">
    <property type="term" value="F:metal ion binding"/>
    <property type="evidence" value="ECO:0007669"/>
    <property type="project" value="UniProtKB-KW"/>
</dbReference>
<dbReference type="GeneID" id="43584370"/>
<feature type="domain" description="LIM zinc-binding" evidence="5">
    <location>
        <begin position="616"/>
        <end position="697"/>
    </location>
</feature>
<dbReference type="PROSITE" id="PS50023">
    <property type="entry name" value="LIM_DOMAIN_2"/>
    <property type="match status" value="1"/>
</dbReference>
<feature type="compositionally biased region" description="Pro residues" evidence="4">
    <location>
        <begin position="1"/>
        <end position="10"/>
    </location>
</feature>
<dbReference type="Gene3D" id="2.10.110.10">
    <property type="entry name" value="Cysteine Rich Protein"/>
    <property type="match status" value="2"/>
</dbReference>
<feature type="compositionally biased region" description="Low complexity" evidence="4">
    <location>
        <begin position="153"/>
        <end position="163"/>
    </location>
</feature>
<dbReference type="AlphaFoldDB" id="A0A5E8C0B2"/>
<name>A0A5E8C0B2_9ASCO</name>
<evidence type="ECO:0000256" key="2">
    <source>
        <dbReference type="ARBA" id="ARBA00022833"/>
    </source>
</evidence>
<feature type="region of interest" description="Disordered" evidence="4">
    <location>
        <begin position="323"/>
        <end position="360"/>
    </location>
</feature>
<reference evidence="6 7" key="1">
    <citation type="submission" date="2019-09" db="EMBL/GenBank/DDBJ databases">
        <authorList>
            <person name="Brejova B."/>
        </authorList>
    </citation>
    <scope>NUCLEOTIDE SEQUENCE [LARGE SCALE GENOMIC DNA]</scope>
</reference>
<dbReference type="CDD" id="cd08368">
    <property type="entry name" value="LIM"/>
    <property type="match status" value="1"/>
</dbReference>
<feature type="compositionally biased region" description="Polar residues" evidence="4">
    <location>
        <begin position="265"/>
        <end position="281"/>
    </location>
</feature>
<dbReference type="RefSeq" id="XP_031856161.1">
    <property type="nucleotide sequence ID" value="XM_032000270.1"/>
</dbReference>
<feature type="compositionally biased region" description="Polar residues" evidence="4">
    <location>
        <begin position="323"/>
        <end position="342"/>
    </location>
</feature>
<keyword evidence="2 3" id="KW-0862">Zinc</keyword>
<evidence type="ECO:0000313" key="7">
    <source>
        <dbReference type="Proteomes" id="UP000398389"/>
    </source>
</evidence>
<evidence type="ECO:0000256" key="3">
    <source>
        <dbReference type="PROSITE-ProRule" id="PRU00125"/>
    </source>
</evidence>
<evidence type="ECO:0000313" key="6">
    <source>
        <dbReference type="EMBL" id="VVT57144.1"/>
    </source>
</evidence>
<sequence>MYSANPPPPLNLSDQDFQPQQQQKAQSVRSTKKSHLEQSTPWKTLDYAFPPFVPGVQLPSVYERAGFDVYREGSLASSSKPVSPISPTFTTFQAYTTTPQPPLSSTSPEFSIRSSGHSSSLSSSSSSSSSFPMPPRIGQMSKRPSLPQLEPISSFASTSSTSSSKKVPSLLRFLHKSPSNPSFDKASISNPICTSTSTFPITTIRVPSDGSGRFSSTKVTQETPTIKLNDLIMDESQLCSQITPHYQENQGLTPPVDDETFNAPYLNSNKPSSADNSSVGSTTPKTIKPTDTTAAETTTLEPCILTYSPTSVYSSGGKIHSTITSNSLSSQPDSTPPFSTRQSETDPSSVTSSLSSNARRLSSSSSIYSSAVIQSNKNDDYMKLHIGNISDMDMDKNYKSLIAPLSAMNLNVKDENYQQKHQLRKQDQEWDDASLPLPYREDGPQNLQNPLPLISRGIVQPLQNKTNLPPVSQGALDTRENLCLQDNNNNISTPITNSSVTSFPVNAHASTFSDYTSRSSSTTSSLFSAPLSQGSTESAIDSIMLPSPITSKVTLPLSIQQRPPKNFNGEPSSEHTNEPTPNIASIAPPTLAPPSHLASCATPTSSAPPIKHSKKGPCRGCGQVITGKSVSSRDGKLSGRWHRACFSCSGCGTQDFSLPLQVLSKLSSVESNSTETEFYILNDMPYCYLCYHTVNDSICTVCSLGVEGRCLDDGHSRYHAACAVCTTCSVPLVPDCGPEEEEDPENKADNTATLGSSNPSNSLIFVCNKLLYCAKHACELETLSNGNAPVEKRRTRQFFM</sequence>
<dbReference type="InterPro" id="IPR001781">
    <property type="entry name" value="Znf_LIM"/>
</dbReference>
<dbReference type="SMART" id="SM00132">
    <property type="entry name" value="LIM"/>
    <property type="match status" value="2"/>
</dbReference>
<dbReference type="EMBL" id="CABVLU010000004">
    <property type="protein sequence ID" value="VVT57144.1"/>
    <property type="molecule type" value="Genomic_DNA"/>
</dbReference>
<organism evidence="6 7">
    <name type="scientific">Magnusiomyces paraingens</name>
    <dbReference type="NCBI Taxonomy" id="2606893"/>
    <lineage>
        <taxon>Eukaryota</taxon>
        <taxon>Fungi</taxon>
        <taxon>Dikarya</taxon>
        <taxon>Ascomycota</taxon>
        <taxon>Saccharomycotina</taxon>
        <taxon>Dipodascomycetes</taxon>
        <taxon>Dipodascales</taxon>
        <taxon>Dipodascaceae</taxon>
        <taxon>Magnusiomyces</taxon>
    </lineage>
</organism>
<protein>
    <recommendedName>
        <fullName evidence="5">LIM zinc-binding domain-containing protein</fullName>
    </recommendedName>
</protein>
<keyword evidence="1 3" id="KW-0479">Metal-binding</keyword>
<feature type="region of interest" description="Disordered" evidence="4">
    <location>
        <begin position="560"/>
        <end position="617"/>
    </location>
</feature>
<dbReference type="OrthoDB" id="1112565at2759"/>
<dbReference type="GO" id="GO:0030695">
    <property type="term" value="F:GTPase regulator activity"/>
    <property type="evidence" value="ECO:0007669"/>
    <property type="project" value="UniProtKB-ARBA"/>
</dbReference>
<gene>
    <name evidence="6" type="ORF">SAPINGB_P005556</name>
</gene>
<dbReference type="Proteomes" id="UP000398389">
    <property type="component" value="Unassembled WGS sequence"/>
</dbReference>
<proteinExistence type="predicted"/>
<feature type="compositionally biased region" description="Low complexity" evidence="4">
    <location>
        <begin position="15"/>
        <end position="26"/>
    </location>
</feature>
<keyword evidence="3" id="KW-0440">LIM domain</keyword>
<accession>A0A5E8C0B2</accession>
<dbReference type="PROSITE" id="PS00478">
    <property type="entry name" value="LIM_DOMAIN_1"/>
    <property type="match status" value="1"/>
</dbReference>
<feature type="compositionally biased region" description="Low complexity" evidence="4">
    <location>
        <begin position="93"/>
        <end position="130"/>
    </location>
</feature>
<feature type="region of interest" description="Disordered" evidence="4">
    <location>
        <begin position="1"/>
        <end position="40"/>
    </location>
</feature>
<evidence type="ECO:0000259" key="5">
    <source>
        <dbReference type="PROSITE" id="PS50023"/>
    </source>
</evidence>
<feature type="compositionally biased region" description="Low complexity" evidence="4">
    <location>
        <begin position="282"/>
        <end position="294"/>
    </location>
</feature>
<feature type="compositionally biased region" description="Low complexity" evidence="4">
    <location>
        <begin position="345"/>
        <end position="360"/>
    </location>
</feature>
<evidence type="ECO:0000256" key="1">
    <source>
        <dbReference type="ARBA" id="ARBA00022723"/>
    </source>
</evidence>
<keyword evidence="7" id="KW-1185">Reference proteome</keyword>